<gene>
    <name evidence="5" type="ORF">RHAB21_04608</name>
</gene>
<evidence type="ECO:0000313" key="6">
    <source>
        <dbReference type="Proteomes" id="UP000601041"/>
    </source>
</evidence>
<name>A0ABN7JY96_9HYPH</name>
<dbReference type="InterPro" id="IPR036271">
    <property type="entry name" value="Tet_transcr_reg_TetR-rel_C_sf"/>
</dbReference>
<dbReference type="InterPro" id="IPR041474">
    <property type="entry name" value="NicS_C"/>
</dbReference>
<protein>
    <submittedName>
        <fullName evidence="5">TetR family transcriptional regulator</fullName>
    </submittedName>
</protein>
<dbReference type="SUPFAM" id="SSF46689">
    <property type="entry name" value="Homeodomain-like"/>
    <property type="match status" value="1"/>
</dbReference>
<dbReference type="Pfam" id="PF00440">
    <property type="entry name" value="TetR_N"/>
    <property type="match status" value="1"/>
</dbReference>
<evidence type="ECO:0000256" key="1">
    <source>
        <dbReference type="ARBA" id="ARBA00023125"/>
    </source>
</evidence>
<dbReference type="Gene3D" id="1.10.357.10">
    <property type="entry name" value="Tetracycline Repressor, domain 2"/>
    <property type="match status" value="1"/>
</dbReference>
<evidence type="ECO:0000313" key="5">
    <source>
        <dbReference type="EMBL" id="CAD7054158.1"/>
    </source>
</evidence>
<evidence type="ECO:0000256" key="3">
    <source>
        <dbReference type="SAM" id="MobiDB-lite"/>
    </source>
</evidence>
<dbReference type="InterPro" id="IPR001647">
    <property type="entry name" value="HTH_TetR"/>
</dbReference>
<dbReference type="SUPFAM" id="SSF48498">
    <property type="entry name" value="Tetracyclin repressor-like, C-terminal domain"/>
    <property type="match status" value="1"/>
</dbReference>
<feature type="region of interest" description="Disordered" evidence="3">
    <location>
        <begin position="1"/>
        <end position="31"/>
    </location>
</feature>
<organism evidence="5 6">
    <name type="scientific">Pseudorhizobium halotolerans</name>
    <dbReference type="NCBI Taxonomy" id="1233081"/>
    <lineage>
        <taxon>Bacteria</taxon>
        <taxon>Pseudomonadati</taxon>
        <taxon>Pseudomonadota</taxon>
        <taxon>Alphaproteobacteria</taxon>
        <taxon>Hyphomicrobiales</taxon>
        <taxon>Rhizobiaceae</taxon>
        <taxon>Rhizobium/Agrobacterium group</taxon>
        <taxon>Pseudorhizobium</taxon>
    </lineage>
</organism>
<dbReference type="PANTHER" id="PTHR30328">
    <property type="entry name" value="TRANSCRIPTIONAL REPRESSOR"/>
    <property type="match status" value="1"/>
</dbReference>
<evidence type="ECO:0000256" key="2">
    <source>
        <dbReference type="PROSITE-ProRule" id="PRU00335"/>
    </source>
</evidence>
<dbReference type="InterPro" id="IPR050109">
    <property type="entry name" value="HTH-type_TetR-like_transc_reg"/>
</dbReference>
<dbReference type="Pfam" id="PF17938">
    <property type="entry name" value="TetR_C_29"/>
    <property type="match status" value="1"/>
</dbReference>
<dbReference type="PRINTS" id="PR00455">
    <property type="entry name" value="HTHTETR"/>
</dbReference>
<keyword evidence="1 2" id="KW-0238">DNA-binding</keyword>
<keyword evidence="6" id="KW-1185">Reference proteome</keyword>
<comment type="caution">
    <text evidence="5">The sequence shown here is derived from an EMBL/GenBank/DDBJ whole genome shotgun (WGS) entry which is preliminary data.</text>
</comment>
<accession>A0ABN7JY96</accession>
<dbReference type="EMBL" id="CABFWE030000013">
    <property type="protein sequence ID" value="CAD7054158.1"/>
    <property type="molecule type" value="Genomic_DNA"/>
</dbReference>
<feature type="DNA-binding region" description="H-T-H motif" evidence="2">
    <location>
        <begin position="53"/>
        <end position="72"/>
    </location>
</feature>
<sequence>MATIKVTGTRRQAGDTRAGEEKPRQTRDAAATRDRILKAAEKEFAKRGLKGTRIDAIAKRARCNKALIYHYFGSKEDLFSAVLEVTYEKIREAERRLDLAHRSPQDAMQELIGFSFDYVSEHPEFISLINDENMHGGVHLSHSTRARDLNSPLVALIEEILNRGQAEGAFRSGVDPVQLYISIASICYFFIANRHTLSAIFSLPKTREVLDMRRQHVIQVILGYLRPDASASAANLPRVPS</sequence>
<dbReference type="Proteomes" id="UP000601041">
    <property type="component" value="Unassembled WGS sequence"/>
</dbReference>
<proteinExistence type="predicted"/>
<reference evidence="5 6" key="1">
    <citation type="submission" date="2020-11" db="EMBL/GenBank/DDBJ databases">
        <authorList>
            <person name="Lassalle F."/>
        </authorList>
    </citation>
    <scope>NUCLEOTIDE SEQUENCE [LARGE SCALE GENOMIC DNA]</scope>
    <source>
        <strain evidence="5 6">AB21</strain>
    </source>
</reference>
<feature type="domain" description="HTH tetR-type" evidence="4">
    <location>
        <begin position="30"/>
        <end position="90"/>
    </location>
</feature>
<dbReference type="InterPro" id="IPR009057">
    <property type="entry name" value="Homeodomain-like_sf"/>
</dbReference>
<dbReference type="PROSITE" id="PS50977">
    <property type="entry name" value="HTH_TETR_2"/>
    <property type="match status" value="1"/>
</dbReference>
<dbReference type="RefSeq" id="WP_142589695.1">
    <property type="nucleotide sequence ID" value="NZ_CABFWE030000013.1"/>
</dbReference>
<evidence type="ECO:0000259" key="4">
    <source>
        <dbReference type="PROSITE" id="PS50977"/>
    </source>
</evidence>
<dbReference type="PANTHER" id="PTHR30328:SF54">
    <property type="entry name" value="HTH-TYPE TRANSCRIPTIONAL REPRESSOR SCO4008"/>
    <property type="match status" value="1"/>
</dbReference>
<feature type="compositionally biased region" description="Basic and acidic residues" evidence="3">
    <location>
        <begin position="12"/>
        <end position="31"/>
    </location>
</feature>